<dbReference type="EMBL" id="HG001741">
    <property type="protein sequence ID" value="CDF35689.1"/>
    <property type="molecule type" value="Genomic_DNA"/>
</dbReference>
<dbReference type="Pfam" id="PF00427">
    <property type="entry name" value="PBS_linker_poly"/>
    <property type="match status" value="1"/>
</dbReference>
<feature type="domain" description="PBS-linker" evidence="12">
    <location>
        <begin position="44"/>
        <end position="229"/>
    </location>
</feature>
<dbReference type="InterPro" id="IPR038255">
    <property type="entry name" value="PBS_linker_sf"/>
</dbReference>
<evidence type="ECO:0000259" key="11">
    <source>
        <dbReference type="PROSITE" id="PS51441"/>
    </source>
</evidence>
<keyword evidence="5" id="KW-0042">Antenna complex</keyword>
<evidence type="ECO:0000313" key="13">
    <source>
        <dbReference type="EMBL" id="CDF35689.1"/>
    </source>
</evidence>
<comment type="subcellular location">
    <subcellularLocation>
        <location evidence="2">Endomembrane system</location>
    </subcellularLocation>
    <subcellularLocation>
        <location evidence="1">Plastid</location>
        <location evidence="1">Chloroplast thylakoid membrane</location>
        <topology evidence="1">Peripheral membrane protein</topology>
        <orientation evidence="1">Stromal side</orientation>
    </subcellularLocation>
</comment>
<dbReference type="OrthoDB" id="2871at2759"/>
<evidence type="ECO:0000256" key="3">
    <source>
        <dbReference type="ARBA" id="ARBA00022528"/>
    </source>
</evidence>
<dbReference type="PANTHER" id="PTHR34011:SF6">
    <property type="entry name" value="PHYCOBILIPROTEIN APCE"/>
    <property type="match status" value="1"/>
</dbReference>
<dbReference type="KEGG" id="ccp:CHC_T00009048001"/>
<evidence type="ECO:0000256" key="1">
    <source>
        <dbReference type="ARBA" id="ARBA00004185"/>
    </source>
</evidence>
<dbReference type="PROSITE" id="PS51445">
    <property type="entry name" value="PBS_LINKER"/>
    <property type="match status" value="1"/>
</dbReference>
<sequence length="376" mass="41826">MAFVPIVGLRPAAATRPFVTSFTGTALTAPAVTPSRFVARLGTVAGNSSLDKLGLERFQKERYAVPDPTRPVGFSMDYEVIMQGTYRQIFGNAYIMESERAEMAKLESEFRDGRYTVKEFCRVLAKTYQYRRRFFDSRPLYGAIELNFKHFLGRTPDGLEEYRRKSAVYDSEGYDAFIDAFFDDDYEFDQYYGEWTVPFYRGHLTSSNLSMCAFTHMFQVVRGASTSDKSNPCIMTNRIPLNQAGIQSIPLAVIAPGSDGCTFQSPDASAGSWQGGFSGATMARSYHGTRVSGGKMFRIEVADYSQSGATNGGAGVSLRSRSGKFYKTRNNSFNARRSDFRGTNKVYLVPFNELSKTYVSIHKNGGKIASITPITG</sequence>
<keyword evidence="9" id="KW-0472">Membrane</keyword>
<dbReference type="InterPro" id="IPR001297">
    <property type="entry name" value="PBS_linker_dom"/>
</dbReference>
<dbReference type="GO" id="GO:0030089">
    <property type="term" value="C:phycobilisome"/>
    <property type="evidence" value="ECO:0007669"/>
    <property type="project" value="UniProtKB-UniRule"/>
</dbReference>
<keyword evidence="3" id="KW-0150">Chloroplast</keyword>
<gene>
    <name evidence="13" type="ORF">CHC_T00009048001</name>
</gene>
<evidence type="ECO:0000256" key="6">
    <source>
        <dbReference type="ARBA" id="ARBA00022640"/>
    </source>
</evidence>
<dbReference type="STRING" id="2769.R7QC84"/>
<dbReference type="PROSITE" id="PS51441">
    <property type="entry name" value="CPCD_LIKE"/>
    <property type="match status" value="1"/>
</dbReference>
<evidence type="ECO:0000256" key="5">
    <source>
        <dbReference type="ARBA" id="ARBA00022549"/>
    </source>
</evidence>
<dbReference type="SMART" id="SM01094">
    <property type="entry name" value="CpcD"/>
    <property type="match status" value="1"/>
</dbReference>
<protein>
    <submittedName>
        <fullName evidence="13">Phycobilisome 31.8kD linker polypeptide</fullName>
    </submittedName>
</protein>
<dbReference type="PANTHER" id="PTHR34011">
    <property type="entry name" value="PHYCOBILISOME 32.1 KDA LINKER POLYPEPTIDE, PHYCOCYANIN-ASSOCIATED, ROD 2-RELATED"/>
    <property type="match status" value="1"/>
</dbReference>
<evidence type="ECO:0000256" key="4">
    <source>
        <dbReference type="ARBA" id="ARBA00022531"/>
    </source>
</evidence>
<evidence type="ECO:0000259" key="12">
    <source>
        <dbReference type="PROSITE" id="PS51445"/>
    </source>
</evidence>
<evidence type="ECO:0000313" key="14">
    <source>
        <dbReference type="Proteomes" id="UP000012073"/>
    </source>
</evidence>
<name>R7QC84_CHOCR</name>
<proteinExistence type="inferred from homology"/>
<dbReference type="GO" id="GO:0012505">
    <property type="term" value="C:endomembrane system"/>
    <property type="evidence" value="ECO:0007669"/>
    <property type="project" value="UniProtKB-SubCell"/>
</dbReference>
<dbReference type="Gene3D" id="1.10.3130.20">
    <property type="entry name" value="Phycobilisome linker domain"/>
    <property type="match status" value="1"/>
</dbReference>
<evidence type="ECO:0000256" key="7">
    <source>
        <dbReference type="ARBA" id="ARBA00022738"/>
    </source>
</evidence>
<dbReference type="OMA" id="TVFIVPY"/>
<reference evidence="14" key="1">
    <citation type="journal article" date="2013" name="Proc. Natl. Acad. Sci. U.S.A.">
        <title>Genome structure and metabolic features in the red seaweed Chondrus crispus shed light on evolution of the Archaeplastida.</title>
        <authorList>
            <person name="Collen J."/>
            <person name="Porcel B."/>
            <person name="Carre W."/>
            <person name="Ball S.G."/>
            <person name="Chaparro C."/>
            <person name="Tonon T."/>
            <person name="Barbeyron T."/>
            <person name="Michel G."/>
            <person name="Noel B."/>
            <person name="Valentin K."/>
            <person name="Elias M."/>
            <person name="Artiguenave F."/>
            <person name="Arun A."/>
            <person name="Aury J.M."/>
            <person name="Barbosa-Neto J.F."/>
            <person name="Bothwell J.H."/>
            <person name="Bouget F.Y."/>
            <person name="Brillet L."/>
            <person name="Cabello-Hurtado F."/>
            <person name="Capella-Gutierrez S."/>
            <person name="Charrier B."/>
            <person name="Cladiere L."/>
            <person name="Cock J.M."/>
            <person name="Coelho S.M."/>
            <person name="Colleoni C."/>
            <person name="Czjzek M."/>
            <person name="Da Silva C."/>
            <person name="Delage L."/>
            <person name="Denoeud F."/>
            <person name="Deschamps P."/>
            <person name="Dittami S.M."/>
            <person name="Gabaldon T."/>
            <person name="Gachon C.M."/>
            <person name="Groisillier A."/>
            <person name="Herve C."/>
            <person name="Jabbari K."/>
            <person name="Katinka M."/>
            <person name="Kloareg B."/>
            <person name="Kowalczyk N."/>
            <person name="Labadie K."/>
            <person name="Leblanc C."/>
            <person name="Lopez P.J."/>
            <person name="McLachlan D.H."/>
            <person name="Meslet-Cladiere L."/>
            <person name="Moustafa A."/>
            <person name="Nehr Z."/>
            <person name="Nyvall Collen P."/>
            <person name="Panaud O."/>
            <person name="Partensky F."/>
            <person name="Poulain J."/>
            <person name="Rensing S.A."/>
            <person name="Rousvoal S."/>
            <person name="Samson G."/>
            <person name="Symeonidi A."/>
            <person name="Weissenbach J."/>
            <person name="Zambounis A."/>
            <person name="Wincker P."/>
            <person name="Boyen C."/>
        </authorList>
    </citation>
    <scope>NUCLEOTIDE SEQUENCE [LARGE SCALE GENOMIC DNA]</scope>
    <source>
        <strain evidence="14">cv. Stackhouse</strain>
    </source>
</reference>
<comment type="similarity">
    <text evidence="10">Belongs to the phycobilisome linker protein family.</text>
</comment>
<dbReference type="GeneID" id="17323239"/>
<feature type="domain" description="CpcD-like" evidence="11">
    <location>
        <begin position="294"/>
        <end position="374"/>
    </location>
</feature>
<dbReference type="Gramene" id="CDF35689">
    <property type="protein sequence ID" value="CDF35689"/>
    <property type="gene ID" value="CHC_T00009048001"/>
</dbReference>
<keyword evidence="4" id="KW-0602">Photosynthesis</keyword>
<keyword evidence="8" id="KW-0793">Thylakoid</keyword>
<dbReference type="AlphaFoldDB" id="R7QC84"/>
<dbReference type="RefSeq" id="XP_005715508.1">
    <property type="nucleotide sequence ID" value="XM_005715451.1"/>
</dbReference>
<keyword evidence="7 10" id="KW-0605">Phycobilisome</keyword>
<accession>R7QC84</accession>
<evidence type="ECO:0000256" key="2">
    <source>
        <dbReference type="ARBA" id="ARBA00004308"/>
    </source>
</evidence>
<evidence type="ECO:0000256" key="8">
    <source>
        <dbReference type="ARBA" id="ARBA00023078"/>
    </source>
</evidence>
<dbReference type="GO" id="GO:0009535">
    <property type="term" value="C:chloroplast thylakoid membrane"/>
    <property type="evidence" value="ECO:0007669"/>
    <property type="project" value="UniProtKB-SubCell"/>
</dbReference>
<dbReference type="Pfam" id="PF01383">
    <property type="entry name" value="CpcD"/>
    <property type="match status" value="1"/>
</dbReference>
<dbReference type="Proteomes" id="UP000012073">
    <property type="component" value="Unassembled WGS sequence"/>
</dbReference>
<keyword evidence="6" id="KW-0934">Plastid</keyword>
<dbReference type="GO" id="GO:0015979">
    <property type="term" value="P:photosynthesis"/>
    <property type="evidence" value="ECO:0007669"/>
    <property type="project" value="UniProtKB-KW"/>
</dbReference>
<dbReference type="InterPro" id="IPR008213">
    <property type="entry name" value="CpcD-like_dom"/>
</dbReference>
<keyword evidence="14" id="KW-1185">Reference proteome</keyword>
<organism evidence="13 14">
    <name type="scientific">Chondrus crispus</name>
    <name type="common">Carrageen Irish moss</name>
    <name type="synonym">Polymorpha crispa</name>
    <dbReference type="NCBI Taxonomy" id="2769"/>
    <lineage>
        <taxon>Eukaryota</taxon>
        <taxon>Rhodophyta</taxon>
        <taxon>Florideophyceae</taxon>
        <taxon>Rhodymeniophycidae</taxon>
        <taxon>Gigartinales</taxon>
        <taxon>Gigartinaceae</taxon>
        <taxon>Chondrus</taxon>
    </lineage>
</organism>
<dbReference type="PhylomeDB" id="R7QC84"/>
<evidence type="ECO:0000256" key="9">
    <source>
        <dbReference type="ARBA" id="ARBA00023136"/>
    </source>
</evidence>
<evidence type="ECO:0000256" key="10">
    <source>
        <dbReference type="PROSITE-ProRule" id="PRU00775"/>
    </source>
</evidence>